<gene>
    <name evidence="5" type="ORF">RC083_02390</name>
</gene>
<dbReference type="Gene3D" id="3.40.50.1000">
    <property type="entry name" value="HAD superfamily/HAD-like"/>
    <property type="match status" value="1"/>
</dbReference>
<name>A0ABU1B7B2_PSEHA</name>
<evidence type="ECO:0000313" key="5">
    <source>
        <dbReference type="EMBL" id="MDQ9090439.1"/>
    </source>
</evidence>
<evidence type="ECO:0000256" key="2">
    <source>
        <dbReference type="ARBA" id="ARBA00006171"/>
    </source>
</evidence>
<dbReference type="InterPro" id="IPR023198">
    <property type="entry name" value="PGP-like_dom2"/>
</dbReference>
<dbReference type="InterPro" id="IPR023214">
    <property type="entry name" value="HAD_sf"/>
</dbReference>
<dbReference type="RefSeq" id="WP_309038315.1">
    <property type="nucleotide sequence ID" value="NZ_JAVIFY010000001.1"/>
</dbReference>
<dbReference type="SFLD" id="SFLDS00003">
    <property type="entry name" value="Haloacid_Dehalogenase"/>
    <property type="match status" value="1"/>
</dbReference>
<evidence type="ECO:0000256" key="3">
    <source>
        <dbReference type="ARBA" id="ARBA00022723"/>
    </source>
</evidence>
<comment type="cofactor">
    <cofactor evidence="1">
        <name>Mg(2+)</name>
        <dbReference type="ChEBI" id="CHEBI:18420"/>
    </cofactor>
</comment>
<dbReference type="InterPro" id="IPR041492">
    <property type="entry name" value="HAD_2"/>
</dbReference>
<keyword evidence="6" id="KW-1185">Reference proteome</keyword>
<dbReference type="SFLD" id="SFLDG01129">
    <property type="entry name" value="C1.5:_HAD__Beta-PGM__Phosphata"/>
    <property type="match status" value="1"/>
</dbReference>
<protein>
    <submittedName>
        <fullName evidence="5">HAD family phosphatase</fullName>
    </submittedName>
</protein>
<evidence type="ECO:0000313" key="6">
    <source>
        <dbReference type="Proteomes" id="UP001226574"/>
    </source>
</evidence>
<dbReference type="InterPro" id="IPR006439">
    <property type="entry name" value="HAD-SF_hydro_IA"/>
</dbReference>
<dbReference type="Gene3D" id="1.10.150.240">
    <property type="entry name" value="Putative phosphatase, domain 2"/>
    <property type="match status" value="1"/>
</dbReference>
<sequence length="226" mass="25107">MTSNIELVIFDCDGVVIDSEILSAHVLIQMLSKLKINIDMHYVQQYFLGCNFKTVSEKITSAFGVELPEQFEHDYRQALVAMFADHLQPTAGIKNILLNLNVPFCIATSSSLPRTQKALHAVQLDALFADVFTSEEVRFGKPAPDLFLHAASVMGVSPQNCLVIEDSSAGIQAGYSAGMQVLHYFGGQHLETGVNHVHINFPDVALLEHWQSFFIAYPELKRKSLL</sequence>
<accession>A0ABU1B7B2</accession>
<keyword evidence="3" id="KW-0479">Metal-binding</keyword>
<comment type="similarity">
    <text evidence="2">Belongs to the HAD-like hydrolase superfamily. CbbY/CbbZ/Gph/YieH family.</text>
</comment>
<dbReference type="SUPFAM" id="SSF56784">
    <property type="entry name" value="HAD-like"/>
    <property type="match status" value="1"/>
</dbReference>
<organism evidence="5 6">
    <name type="scientific">Pseudoalteromonas haloplanktis</name>
    <name type="common">Alteromonas haloplanktis</name>
    <dbReference type="NCBI Taxonomy" id="228"/>
    <lineage>
        <taxon>Bacteria</taxon>
        <taxon>Pseudomonadati</taxon>
        <taxon>Pseudomonadota</taxon>
        <taxon>Gammaproteobacteria</taxon>
        <taxon>Alteromonadales</taxon>
        <taxon>Pseudoalteromonadaceae</taxon>
        <taxon>Pseudoalteromonas</taxon>
    </lineage>
</organism>
<dbReference type="Pfam" id="PF13419">
    <property type="entry name" value="HAD_2"/>
    <property type="match status" value="1"/>
</dbReference>
<dbReference type="InterPro" id="IPR051600">
    <property type="entry name" value="Beta-PGM-like"/>
</dbReference>
<dbReference type="Proteomes" id="UP001226574">
    <property type="component" value="Unassembled WGS sequence"/>
</dbReference>
<dbReference type="PANTHER" id="PTHR46193">
    <property type="entry name" value="6-PHOSPHOGLUCONATE PHOSPHATASE"/>
    <property type="match status" value="1"/>
</dbReference>
<evidence type="ECO:0000256" key="1">
    <source>
        <dbReference type="ARBA" id="ARBA00001946"/>
    </source>
</evidence>
<comment type="caution">
    <text evidence="5">The sequence shown here is derived from an EMBL/GenBank/DDBJ whole genome shotgun (WGS) entry which is preliminary data.</text>
</comment>
<dbReference type="NCBIfam" id="TIGR01509">
    <property type="entry name" value="HAD-SF-IA-v3"/>
    <property type="match status" value="1"/>
</dbReference>
<proteinExistence type="inferred from homology"/>
<dbReference type="EMBL" id="JAVIFY010000001">
    <property type="protein sequence ID" value="MDQ9090439.1"/>
    <property type="molecule type" value="Genomic_DNA"/>
</dbReference>
<keyword evidence="4" id="KW-0460">Magnesium</keyword>
<dbReference type="InterPro" id="IPR036412">
    <property type="entry name" value="HAD-like_sf"/>
</dbReference>
<reference evidence="5 6" key="1">
    <citation type="submission" date="2023-08" db="EMBL/GenBank/DDBJ databases">
        <title>Pseudoalteromonas haloplanktis LL1 genome.</title>
        <authorList>
            <person name="Wu S."/>
        </authorList>
    </citation>
    <scope>NUCLEOTIDE SEQUENCE [LARGE SCALE GENOMIC DNA]</scope>
    <source>
        <strain evidence="5 6">LL1</strain>
    </source>
</reference>
<dbReference type="PANTHER" id="PTHR46193:SF10">
    <property type="entry name" value="6-PHOSPHOGLUCONATE PHOSPHATASE"/>
    <property type="match status" value="1"/>
</dbReference>
<evidence type="ECO:0000256" key="4">
    <source>
        <dbReference type="ARBA" id="ARBA00022842"/>
    </source>
</evidence>